<dbReference type="GO" id="GO:0004764">
    <property type="term" value="F:shikimate 3-dehydrogenase (NADP+) activity"/>
    <property type="evidence" value="ECO:0007669"/>
    <property type="project" value="UniProtKB-UniRule"/>
</dbReference>
<dbReference type="InterPro" id="IPR006151">
    <property type="entry name" value="Shikm_DH/Glu-tRNA_Rdtase"/>
</dbReference>
<feature type="binding site" evidence="8">
    <location>
        <begin position="134"/>
        <end position="138"/>
    </location>
    <ligand>
        <name>NADP(+)</name>
        <dbReference type="ChEBI" id="CHEBI:58349"/>
    </ligand>
</feature>
<comment type="catalytic activity">
    <reaction evidence="7 8">
        <text>shikimate + NADP(+) = 3-dehydroshikimate + NADPH + H(+)</text>
        <dbReference type="Rhea" id="RHEA:17737"/>
        <dbReference type="ChEBI" id="CHEBI:15378"/>
        <dbReference type="ChEBI" id="CHEBI:16630"/>
        <dbReference type="ChEBI" id="CHEBI:36208"/>
        <dbReference type="ChEBI" id="CHEBI:57783"/>
        <dbReference type="ChEBI" id="CHEBI:58349"/>
        <dbReference type="EC" id="1.1.1.25"/>
    </reaction>
</comment>
<comment type="function">
    <text evidence="8">Involved in the biosynthesis of the chorismate, which leads to the biosynthesis of aromatic amino acids. Catalyzes the reversible NADPH linked reduction of 3-dehydroshikimate (DHSA) to yield shikimate (SA).</text>
</comment>
<comment type="subunit">
    <text evidence="8">Homodimer.</text>
</comment>
<dbReference type="HAMAP" id="MF_00222">
    <property type="entry name" value="Shikimate_DH_AroE"/>
    <property type="match status" value="1"/>
</dbReference>
<comment type="caution">
    <text evidence="8">Lacks conserved residue(s) required for the propagation of feature annotation.</text>
</comment>
<reference evidence="13" key="1">
    <citation type="journal article" date="2008" name="Genome Res.">
        <title>The genome of Pelotomaculum thermopropionicum reveals niche-associated evolution in anaerobic microbiota.</title>
        <authorList>
            <person name="Kosaka T."/>
            <person name="Kato S."/>
            <person name="Shimoyama T."/>
            <person name="Ishii S."/>
            <person name="Abe T."/>
            <person name="Watanabe K."/>
        </authorList>
    </citation>
    <scope>NUCLEOTIDE SEQUENCE [LARGE SCALE GENOMIC DNA]</scope>
    <source>
        <strain evidence="13">DSM 13744 / JCM 10971 / SI</strain>
    </source>
</reference>
<evidence type="ECO:0000313" key="12">
    <source>
        <dbReference type="EMBL" id="BAF59310.1"/>
    </source>
</evidence>
<dbReference type="NCBIfam" id="TIGR00507">
    <property type="entry name" value="aroE"/>
    <property type="match status" value="1"/>
</dbReference>
<proteinExistence type="inferred from homology"/>
<feature type="domain" description="Quinate/shikimate 5-dehydrogenase/glutamyl-tRNA reductase" evidence="9">
    <location>
        <begin position="126"/>
        <end position="174"/>
    </location>
</feature>
<feature type="domain" description="Shikimate dehydrogenase substrate binding N-terminal" evidence="10">
    <location>
        <begin position="14"/>
        <end position="96"/>
    </location>
</feature>
<feature type="binding site" evidence="8">
    <location>
        <position position="265"/>
    </location>
    <ligand>
        <name>shikimate</name>
        <dbReference type="ChEBI" id="CHEBI:36208"/>
    </ligand>
</feature>
<dbReference type="SUPFAM" id="SSF51735">
    <property type="entry name" value="NAD(P)-binding Rossmann-fold domains"/>
    <property type="match status" value="1"/>
</dbReference>
<evidence type="ECO:0000256" key="1">
    <source>
        <dbReference type="ARBA" id="ARBA00004871"/>
    </source>
</evidence>
<dbReference type="HOGENOM" id="CLU_044063_4_1_9"/>
<feature type="active site" description="Proton acceptor" evidence="8">
    <location>
        <position position="73"/>
    </location>
</feature>
<dbReference type="KEGG" id="pth:PTH_1129"/>
<dbReference type="CDD" id="cd01065">
    <property type="entry name" value="NAD_bind_Shikimate_DH"/>
    <property type="match status" value="1"/>
</dbReference>
<evidence type="ECO:0000259" key="9">
    <source>
        <dbReference type="Pfam" id="PF01488"/>
    </source>
</evidence>
<dbReference type="GO" id="GO:0008652">
    <property type="term" value="P:amino acid biosynthetic process"/>
    <property type="evidence" value="ECO:0007669"/>
    <property type="project" value="UniProtKB-KW"/>
</dbReference>
<dbReference type="SUPFAM" id="SSF53223">
    <property type="entry name" value="Aminoacid dehydrogenase-like, N-terminal domain"/>
    <property type="match status" value="1"/>
</dbReference>
<dbReference type="Pfam" id="PF01488">
    <property type="entry name" value="Shikimate_DH"/>
    <property type="match status" value="1"/>
</dbReference>
<comment type="similarity">
    <text evidence="8">Belongs to the shikimate dehydrogenase family.</text>
</comment>
<dbReference type="InterPro" id="IPR036291">
    <property type="entry name" value="NAD(P)-bd_dom_sf"/>
</dbReference>
<feature type="binding site" evidence="8">
    <location>
        <position position="69"/>
    </location>
    <ligand>
        <name>shikimate</name>
        <dbReference type="ChEBI" id="CHEBI:36208"/>
    </ligand>
</feature>
<dbReference type="PANTHER" id="PTHR21089:SF1">
    <property type="entry name" value="BIFUNCTIONAL 3-DEHYDROQUINATE DEHYDRATASE_SHIKIMATE DEHYDROGENASE, CHLOROPLASTIC"/>
    <property type="match status" value="1"/>
</dbReference>
<dbReference type="PANTHER" id="PTHR21089">
    <property type="entry name" value="SHIKIMATE DEHYDROGENASE"/>
    <property type="match status" value="1"/>
</dbReference>
<evidence type="ECO:0000313" key="13">
    <source>
        <dbReference type="Proteomes" id="UP000006556"/>
    </source>
</evidence>
<feature type="binding site" evidence="8">
    <location>
        <position position="237"/>
    </location>
    <ligand>
        <name>shikimate</name>
        <dbReference type="ChEBI" id="CHEBI:36208"/>
    </ligand>
</feature>
<dbReference type="GO" id="GO:0009073">
    <property type="term" value="P:aromatic amino acid family biosynthetic process"/>
    <property type="evidence" value="ECO:0007669"/>
    <property type="project" value="UniProtKB-KW"/>
</dbReference>
<dbReference type="NCBIfam" id="NF001319">
    <property type="entry name" value="PRK00258.3-3"/>
    <property type="match status" value="1"/>
</dbReference>
<feature type="binding site" evidence="8">
    <location>
        <position position="109"/>
    </location>
    <ligand>
        <name>shikimate</name>
        <dbReference type="ChEBI" id="CHEBI:36208"/>
    </ligand>
</feature>
<evidence type="ECO:0000256" key="8">
    <source>
        <dbReference type="HAMAP-Rule" id="MF_00222"/>
    </source>
</evidence>
<evidence type="ECO:0000256" key="4">
    <source>
        <dbReference type="ARBA" id="ARBA00022857"/>
    </source>
</evidence>
<feature type="binding site" evidence="8">
    <location>
        <position position="235"/>
    </location>
    <ligand>
        <name>NADP(+)</name>
        <dbReference type="ChEBI" id="CHEBI:58349"/>
    </ligand>
</feature>
<dbReference type="Pfam" id="PF08501">
    <property type="entry name" value="Shikimate_dh_N"/>
    <property type="match status" value="1"/>
</dbReference>
<dbReference type="GO" id="GO:0050661">
    <property type="term" value="F:NADP binding"/>
    <property type="evidence" value="ECO:0007669"/>
    <property type="project" value="InterPro"/>
</dbReference>
<dbReference type="Gene3D" id="3.40.50.720">
    <property type="entry name" value="NAD(P)-binding Rossmann-like Domain"/>
    <property type="match status" value="1"/>
</dbReference>
<evidence type="ECO:0000256" key="3">
    <source>
        <dbReference type="ARBA" id="ARBA00022605"/>
    </source>
</evidence>
<feature type="binding site" evidence="8">
    <location>
        <begin position="22"/>
        <end position="24"/>
    </location>
    <ligand>
        <name>shikimate</name>
        <dbReference type="ChEBI" id="CHEBI:36208"/>
    </ligand>
</feature>
<evidence type="ECO:0000256" key="7">
    <source>
        <dbReference type="ARBA" id="ARBA00049442"/>
    </source>
</evidence>
<dbReference type="InterPro" id="IPR041121">
    <property type="entry name" value="SDH_C"/>
</dbReference>
<feature type="binding site" evidence="8">
    <location>
        <position position="94"/>
    </location>
    <ligand>
        <name>shikimate</name>
        <dbReference type="ChEBI" id="CHEBI:36208"/>
    </ligand>
</feature>
<name>A5D371_PELTS</name>
<dbReference type="GO" id="GO:0009423">
    <property type="term" value="P:chorismate biosynthetic process"/>
    <property type="evidence" value="ECO:0007669"/>
    <property type="project" value="UniProtKB-UniRule"/>
</dbReference>
<feature type="binding site" evidence="8">
    <location>
        <position position="258"/>
    </location>
    <ligand>
        <name>NADP(+)</name>
        <dbReference type="ChEBI" id="CHEBI:58349"/>
    </ligand>
</feature>
<keyword evidence="3 8" id="KW-0028">Amino-acid biosynthesis</keyword>
<dbReference type="InterPro" id="IPR013708">
    <property type="entry name" value="Shikimate_DH-bd_N"/>
</dbReference>
<dbReference type="GO" id="GO:0019632">
    <property type="term" value="P:shikimate metabolic process"/>
    <property type="evidence" value="ECO:0007669"/>
    <property type="project" value="InterPro"/>
</dbReference>
<dbReference type="InterPro" id="IPR022893">
    <property type="entry name" value="Shikimate_DH_fam"/>
</dbReference>
<dbReference type="InterPro" id="IPR046346">
    <property type="entry name" value="Aminoacid_DH-like_N_sf"/>
</dbReference>
<dbReference type="eggNOG" id="COG0169">
    <property type="taxonomic scope" value="Bacteria"/>
</dbReference>
<protein>
    <recommendedName>
        <fullName evidence="2 8">Shikimate dehydrogenase (NADP(+))</fullName>
        <shortName evidence="8">SDH</shortName>
        <ecNumber evidence="2 8">1.1.1.25</ecNumber>
    </recommendedName>
</protein>
<evidence type="ECO:0000259" key="11">
    <source>
        <dbReference type="Pfam" id="PF18317"/>
    </source>
</evidence>
<dbReference type="Proteomes" id="UP000006556">
    <property type="component" value="Chromosome"/>
</dbReference>
<evidence type="ECO:0000259" key="10">
    <source>
        <dbReference type="Pfam" id="PF08501"/>
    </source>
</evidence>
<accession>A5D371</accession>
<sequence>MADGISGRTRVCGIFGCPVEHSFSPAMQNAAFKAAGLDYVYVPFLVRPGHLQAAVEAVRALDMAGVNVTIPHKETVLSFLDEISEEARLTGAVNTIVNRTGRLFGDNTDGKGFLRSLKENTGFTPAGKTALLIGAGGAARAVAVQLALAGLKKLFLANRSEGRARELAAFLAAQAGTEVEVIPWPKGESEVLPGRAVTESDLVVQATSLGMYPRQQETVPLPFELFGPGKVACDLVYNPVETLFLQKAGQAGATAVDGLGMLLYQGALAFELWTGIAAPVGAMREALVRLYPVKKNGS</sequence>
<dbReference type="AlphaFoldDB" id="A5D371"/>
<comment type="pathway">
    <text evidence="1 8">Metabolic intermediate biosynthesis; chorismate biosynthesis; chorismate from D-erythrose 4-phosphate and phosphoenolpyruvate: step 4/7.</text>
</comment>
<dbReference type="UniPathway" id="UPA00053">
    <property type="reaction ID" value="UER00087"/>
</dbReference>
<evidence type="ECO:0000256" key="2">
    <source>
        <dbReference type="ARBA" id="ARBA00012962"/>
    </source>
</evidence>
<evidence type="ECO:0000256" key="5">
    <source>
        <dbReference type="ARBA" id="ARBA00023002"/>
    </source>
</evidence>
<dbReference type="InterPro" id="IPR011342">
    <property type="entry name" value="Shikimate_DH"/>
</dbReference>
<feature type="binding site" evidence="8">
    <location>
        <position position="85"/>
    </location>
    <ligand>
        <name>NADP(+)</name>
        <dbReference type="ChEBI" id="CHEBI:58349"/>
    </ligand>
</feature>
<keyword evidence="4 8" id="KW-0521">NADP</keyword>
<gene>
    <name evidence="12" type="primary">AroE</name>
    <name evidence="8" type="synonym">aroE</name>
    <name evidence="12" type="ordered locus">PTH_1129</name>
</gene>
<keyword evidence="6 8" id="KW-0057">Aromatic amino acid biosynthesis</keyword>
<dbReference type="EC" id="1.1.1.25" evidence="2 8"/>
<keyword evidence="13" id="KW-1185">Reference proteome</keyword>
<keyword evidence="5 8" id="KW-0560">Oxidoreductase</keyword>
<dbReference type="EMBL" id="AP009389">
    <property type="protein sequence ID" value="BAF59310.1"/>
    <property type="molecule type" value="Genomic_DNA"/>
</dbReference>
<organism evidence="12 13">
    <name type="scientific">Pelotomaculum thermopropionicum (strain DSM 13744 / JCM 10971 / SI)</name>
    <dbReference type="NCBI Taxonomy" id="370438"/>
    <lineage>
        <taxon>Bacteria</taxon>
        <taxon>Bacillati</taxon>
        <taxon>Bacillota</taxon>
        <taxon>Clostridia</taxon>
        <taxon>Eubacteriales</taxon>
        <taxon>Desulfotomaculaceae</taxon>
        <taxon>Pelotomaculum</taxon>
    </lineage>
</organism>
<dbReference type="STRING" id="370438.PTH_1129"/>
<feature type="domain" description="SDH C-terminal" evidence="11">
    <location>
        <begin position="258"/>
        <end position="287"/>
    </location>
</feature>
<dbReference type="Pfam" id="PF18317">
    <property type="entry name" value="SDH_C"/>
    <property type="match status" value="1"/>
</dbReference>
<evidence type="ECO:0000256" key="6">
    <source>
        <dbReference type="ARBA" id="ARBA00023141"/>
    </source>
</evidence>
<dbReference type="Gene3D" id="3.40.50.10860">
    <property type="entry name" value="Leucine Dehydrogenase, chain A, domain 1"/>
    <property type="match status" value="1"/>
</dbReference>